<reference evidence="10" key="1">
    <citation type="submission" date="2015-07" db="EMBL/GenBank/DDBJ databases">
        <title>Transcriptome Assembly of Anthurium amnicola.</title>
        <authorList>
            <person name="Suzuki J."/>
        </authorList>
    </citation>
    <scope>NUCLEOTIDE SEQUENCE</scope>
</reference>
<dbReference type="EMBL" id="GDJX01011565">
    <property type="protein sequence ID" value="JAT56371.1"/>
    <property type="molecule type" value="Transcribed_RNA"/>
</dbReference>
<proteinExistence type="inferred from homology"/>
<dbReference type="NCBIfam" id="TIGR01569">
    <property type="entry name" value="A_tha_TIGR01569"/>
    <property type="match status" value="1"/>
</dbReference>
<dbReference type="Pfam" id="PF04535">
    <property type="entry name" value="CASP_dom"/>
    <property type="match status" value="1"/>
</dbReference>
<evidence type="ECO:0000256" key="4">
    <source>
        <dbReference type="ARBA" id="ARBA00022475"/>
    </source>
</evidence>
<comment type="subcellular location">
    <subcellularLocation>
        <location evidence="1 8">Cell membrane</location>
        <topology evidence="1 8">Multi-pass membrane protein</topology>
    </subcellularLocation>
</comment>
<feature type="transmembrane region" description="Helical" evidence="8">
    <location>
        <begin position="65"/>
        <end position="86"/>
    </location>
</feature>
<keyword evidence="5 8" id="KW-0812">Transmembrane</keyword>
<evidence type="ECO:0000256" key="8">
    <source>
        <dbReference type="RuleBase" id="RU361233"/>
    </source>
</evidence>
<comment type="caution">
    <text evidence="8">Lacks conserved residue(s) required for the propagation of feature annotation.</text>
</comment>
<dbReference type="GO" id="GO:0005886">
    <property type="term" value="C:plasma membrane"/>
    <property type="evidence" value="ECO:0007669"/>
    <property type="project" value="UniProtKB-SubCell"/>
</dbReference>
<protein>
    <recommendedName>
        <fullName evidence="8">CASP-like protein</fullName>
    </recommendedName>
</protein>
<name>A0A1D1YP05_9ARAE</name>
<dbReference type="InterPro" id="IPR006702">
    <property type="entry name" value="CASP_dom"/>
</dbReference>
<evidence type="ECO:0000256" key="6">
    <source>
        <dbReference type="ARBA" id="ARBA00022989"/>
    </source>
</evidence>
<comment type="subunit">
    <text evidence="3 8">Homodimer and heterodimers.</text>
</comment>
<feature type="domain" description="Casparian strip membrane protein" evidence="9">
    <location>
        <begin position="20"/>
        <end position="161"/>
    </location>
</feature>
<feature type="transmembrane region" description="Helical" evidence="8">
    <location>
        <begin position="26"/>
        <end position="44"/>
    </location>
</feature>
<evidence type="ECO:0000256" key="2">
    <source>
        <dbReference type="ARBA" id="ARBA00007651"/>
    </source>
</evidence>
<dbReference type="PANTHER" id="PTHR33573:SF46">
    <property type="entry name" value="CASP-LIKE PROTEIN 2A1"/>
    <property type="match status" value="1"/>
</dbReference>
<gene>
    <name evidence="10" type="primary">Os04g0281900_2</name>
    <name evidence="10" type="ORF">g.64854</name>
</gene>
<keyword evidence="7 8" id="KW-0472">Membrane</keyword>
<comment type="similarity">
    <text evidence="2 8">Belongs to the Casparian strip membrane proteins (CASP) family.</text>
</comment>
<dbReference type="AlphaFoldDB" id="A0A1D1YP05"/>
<evidence type="ECO:0000256" key="7">
    <source>
        <dbReference type="ARBA" id="ARBA00023136"/>
    </source>
</evidence>
<organism evidence="10">
    <name type="scientific">Anthurium amnicola</name>
    <dbReference type="NCBI Taxonomy" id="1678845"/>
    <lineage>
        <taxon>Eukaryota</taxon>
        <taxon>Viridiplantae</taxon>
        <taxon>Streptophyta</taxon>
        <taxon>Embryophyta</taxon>
        <taxon>Tracheophyta</taxon>
        <taxon>Spermatophyta</taxon>
        <taxon>Magnoliopsida</taxon>
        <taxon>Liliopsida</taxon>
        <taxon>Araceae</taxon>
        <taxon>Pothoideae</taxon>
        <taxon>Potheae</taxon>
        <taxon>Anthurium</taxon>
    </lineage>
</organism>
<evidence type="ECO:0000313" key="10">
    <source>
        <dbReference type="EMBL" id="JAT56371.1"/>
    </source>
</evidence>
<accession>A0A1D1YP05</accession>
<evidence type="ECO:0000259" key="9">
    <source>
        <dbReference type="Pfam" id="PF04535"/>
    </source>
</evidence>
<feature type="transmembrane region" description="Helical" evidence="8">
    <location>
        <begin position="106"/>
        <end position="125"/>
    </location>
</feature>
<sequence>MESGKTAVATAGAEAGAAAAKAAETVLRVVPMGLCLAAMAVMLKNTQESGEFGDVSYADLSGFRYLVYADGICAAYSLFSAFYTAATARRPPSLSRSWTLFFFDQVVTYVVLAAGAAAAEILYLAHHGDKEVTWSKACGVFGGFCRRAAASAGATFGAAACYVGLSLVSSHRLFSSYSAPHVPFLPKAVEVAAPPFSA</sequence>
<evidence type="ECO:0000256" key="1">
    <source>
        <dbReference type="ARBA" id="ARBA00004651"/>
    </source>
</evidence>
<dbReference type="InterPro" id="IPR006459">
    <property type="entry name" value="CASP/CASPL"/>
</dbReference>
<keyword evidence="6 8" id="KW-1133">Transmembrane helix</keyword>
<evidence type="ECO:0000256" key="3">
    <source>
        <dbReference type="ARBA" id="ARBA00011489"/>
    </source>
</evidence>
<keyword evidence="4 8" id="KW-1003">Cell membrane</keyword>
<dbReference type="PANTHER" id="PTHR33573">
    <property type="entry name" value="CASP-LIKE PROTEIN 4A4"/>
    <property type="match status" value="1"/>
</dbReference>
<evidence type="ECO:0000256" key="5">
    <source>
        <dbReference type="ARBA" id="ARBA00022692"/>
    </source>
</evidence>